<evidence type="ECO:0000313" key="5">
    <source>
        <dbReference type="Proteomes" id="UP001177341"/>
    </source>
</evidence>
<dbReference type="SUPFAM" id="SSF51161">
    <property type="entry name" value="Trimeric LpxA-like enzymes"/>
    <property type="match status" value="1"/>
</dbReference>
<gene>
    <name evidence="4" type="ORF">Q8W30_05620</name>
</gene>
<dbReference type="Gene3D" id="2.160.10.10">
    <property type="entry name" value="Hexapeptide repeat proteins"/>
    <property type="match status" value="1"/>
</dbReference>
<dbReference type="Pfam" id="PF00132">
    <property type="entry name" value="Hexapep"/>
    <property type="match status" value="1"/>
</dbReference>
<dbReference type="EMBL" id="JAUYVO010000003">
    <property type="protein sequence ID" value="MDP2522046.1"/>
    <property type="molecule type" value="Genomic_DNA"/>
</dbReference>
<evidence type="ECO:0000313" key="4">
    <source>
        <dbReference type="EMBL" id="MDP2522046.1"/>
    </source>
</evidence>
<dbReference type="InterPro" id="IPR001451">
    <property type="entry name" value="Hexapep"/>
</dbReference>
<name>A0ABT9ESS1_9GAMM</name>
<keyword evidence="2" id="KW-0808">Transferase</keyword>
<dbReference type="RefSeq" id="WP_305450370.1">
    <property type="nucleotide sequence ID" value="NZ_JAUYVO010000003.1"/>
</dbReference>
<evidence type="ECO:0000256" key="2">
    <source>
        <dbReference type="ARBA" id="ARBA00022679"/>
    </source>
</evidence>
<accession>A0ABT9ESS1</accession>
<sequence>MIQSKADYKEYLELDLKALGINNNLINRFMHDIWKYQRLLRRYEYHINCSHGILGKLTKLYFRYRLLKKGRSLGFSIPPNVFGSGLSIAHAGTIVVNKNAKVGKNCRLHVCVNIGADISDGTKAPTIGNDCYIGPGAKLYGNIYLGDNVGIGANAVVNKSFGSNLTIAGVPAKEISSKGPVDYRAKSDWQLIKGTFCE</sequence>
<reference evidence="4" key="1">
    <citation type="submission" date="2023-07" db="EMBL/GenBank/DDBJ databases">
        <title>Genome content predicts the carbon catabolic preferences of heterotrophic bacteria.</title>
        <authorList>
            <person name="Gralka M."/>
        </authorList>
    </citation>
    <scope>NUCLEOTIDE SEQUENCE</scope>
    <source>
        <strain evidence="4">5G01</strain>
    </source>
</reference>
<protein>
    <recommendedName>
        <fullName evidence="6">Serine acetyltransferase</fullName>
    </recommendedName>
</protein>
<comment type="similarity">
    <text evidence="1">Belongs to the transferase hexapeptide repeat family.</text>
</comment>
<dbReference type="CDD" id="cd03354">
    <property type="entry name" value="LbH_SAT"/>
    <property type="match status" value="1"/>
</dbReference>
<organism evidence="4 5">
    <name type="scientific">Neptunomonas phycophila</name>
    <dbReference type="NCBI Taxonomy" id="1572645"/>
    <lineage>
        <taxon>Bacteria</taxon>
        <taxon>Pseudomonadati</taxon>
        <taxon>Pseudomonadota</taxon>
        <taxon>Gammaproteobacteria</taxon>
        <taxon>Oceanospirillales</taxon>
        <taxon>Oceanospirillaceae</taxon>
        <taxon>Neptunomonas</taxon>
    </lineage>
</organism>
<evidence type="ECO:0000256" key="1">
    <source>
        <dbReference type="ARBA" id="ARBA00007274"/>
    </source>
</evidence>
<keyword evidence="3" id="KW-0012">Acyltransferase</keyword>
<comment type="caution">
    <text evidence="4">The sequence shown here is derived from an EMBL/GenBank/DDBJ whole genome shotgun (WGS) entry which is preliminary data.</text>
</comment>
<proteinExistence type="inferred from homology"/>
<evidence type="ECO:0000256" key="3">
    <source>
        <dbReference type="ARBA" id="ARBA00023315"/>
    </source>
</evidence>
<dbReference type="Proteomes" id="UP001177341">
    <property type="component" value="Unassembled WGS sequence"/>
</dbReference>
<dbReference type="InterPro" id="IPR045304">
    <property type="entry name" value="LbH_SAT"/>
</dbReference>
<dbReference type="PANTHER" id="PTHR42811">
    <property type="entry name" value="SERINE ACETYLTRANSFERASE"/>
    <property type="match status" value="1"/>
</dbReference>
<keyword evidence="5" id="KW-1185">Reference proteome</keyword>
<dbReference type="InterPro" id="IPR011004">
    <property type="entry name" value="Trimer_LpxA-like_sf"/>
</dbReference>
<evidence type="ECO:0008006" key="6">
    <source>
        <dbReference type="Google" id="ProtNLM"/>
    </source>
</evidence>